<accession>A0AAD4Z718</accession>
<gene>
    <name evidence="1" type="ORF">L3X38_025423</name>
</gene>
<dbReference type="Proteomes" id="UP001054821">
    <property type="component" value="Chromosome 4"/>
</dbReference>
<protein>
    <submittedName>
        <fullName evidence="1">Uncharacterized protein</fullName>
    </submittedName>
</protein>
<evidence type="ECO:0000313" key="1">
    <source>
        <dbReference type="EMBL" id="KAI5335290.1"/>
    </source>
</evidence>
<comment type="caution">
    <text evidence="1">The sequence shown here is derived from an EMBL/GenBank/DDBJ whole genome shotgun (WGS) entry which is preliminary data.</text>
</comment>
<reference evidence="1 2" key="1">
    <citation type="journal article" date="2022" name="G3 (Bethesda)">
        <title>Whole-genome sequence and methylome profiling of the almond [Prunus dulcis (Mill.) D.A. Webb] cultivar 'Nonpareil'.</title>
        <authorList>
            <person name="D'Amico-Willman K.M."/>
            <person name="Ouma W.Z."/>
            <person name="Meulia T."/>
            <person name="Sideli G.M."/>
            <person name="Gradziel T.M."/>
            <person name="Fresnedo-Ramirez J."/>
        </authorList>
    </citation>
    <scope>NUCLEOTIDE SEQUENCE [LARGE SCALE GENOMIC DNA]</scope>
    <source>
        <strain evidence="1">Clone GOH B32 T37-40</strain>
    </source>
</reference>
<dbReference type="EMBL" id="JAJFAZ020000004">
    <property type="protein sequence ID" value="KAI5335290.1"/>
    <property type="molecule type" value="Genomic_DNA"/>
</dbReference>
<name>A0AAD4Z718_PRUDU</name>
<organism evidence="1 2">
    <name type="scientific">Prunus dulcis</name>
    <name type="common">Almond</name>
    <name type="synonym">Amygdalus dulcis</name>
    <dbReference type="NCBI Taxonomy" id="3755"/>
    <lineage>
        <taxon>Eukaryota</taxon>
        <taxon>Viridiplantae</taxon>
        <taxon>Streptophyta</taxon>
        <taxon>Embryophyta</taxon>
        <taxon>Tracheophyta</taxon>
        <taxon>Spermatophyta</taxon>
        <taxon>Magnoliopsida</taxon>
        <taxon>eudicotyledons</taxon>
        <taxon>Gunneridae</taxon>
        <taxon>Pentapetalae</taxon>
        <taxon>rosids</taxon>
        <taxon>fabids</taxon>
        <taxon>Rosales</taxon>
        <taxon>Rosaceae</taxon>
        <taxon>Amygdaloideae</taxon>
        <taxon>Amygdaleae</taxon>
        <taxon>Prunus</taxon>
    </lineage>
</organism>
<sequence>MSSIQSSEKGRAFWRCFRVFGSSDGQINRVRIAAQIEEVSQRPASEDYGSDRRGISETYKRELRLDRRGISETCERGFRLE</sequence>
<dbReference type="AlphaFoldDB" id="A0AAD4Z718"/>
<evidence type="ECO:0000313" key="2">
    <source>
        <dbReference type="Proteomes" id="UP001054821"/>
    </source>
</evidence>
<keyword evidence="2" id="KW-1185">Reference proteome</keyword>
<proteinExistence type="predicted"/>